<feature type="coiled-coil region" evidence="4">
    <location>
        <begin position="88"/>
        <end position="115"/>
    </location>
</feature>
<dbReference type="GO" id="GO:0016020">
    <property type="term" value="C:membrane"/>
    <property type="evidence" value="ECO:0007669"/>
    <property type="project" value="InterPro"/>
</dbReference>
<proteinExistence type="inferred from homology"/>
<comment type="caution">
    <text evidence="6">The sequence shown here is derived from an EMBL/GenBank/DDBJ whole genome shotgun (WGS) entry which is preliminary data.</text>
</comment>
<dbReference type="Gene3D" id="2.40.420.20">
    <property type="match status" value="1"/>
</dbReference>
<reference evidence="6 7" key="1">
    <citation type="journal article" date="2015" name="Nature">
        <title>rRNA introns, odd ribosomes, and small enigmatic genomes across a large radiation of phyla.</title>
        <authorList>
            <person name="Brown C.T."/>
            <person name="Hug L.A."/>
            <person name="Thomas B.C."/>
            <person name="Sharon I."/>
            <person name="Castelle C.J."/>
            <person name="Singh A."/>
            <person name="Wilkins M.J."/>
            <person name="Williams K.H."/>
            <person name="Banfield J.F."/>
        </authorList>
    </citation>
    <scope>NUCLEOTIDE SEQUENCE [LARGE SCALE GENOMIC DNA]</scope>
</reference>
<dbReference type="SUPFAM" id="SSF111369">
    <property type="entry name" value="HlyD-like secretion proteins"/>
    <property type="match status" value="2"/>
</dbReference>
<evidence type="ECO:0000313" key="6">
    <source>
        <dbReference type="EMBL" id="KKT79165.1"/>
    </source>
</evidence>
<evidence type="ECO:0000256" key="2">
    <source>
        <dbReference type="ARBA" id="ARBA00009477"/>
    </source>
</evidence>
<dbReference type="Gene3D" id="2.40.50.100">
    <property type="match status" value="1"/>
</dbReference>
<dbReference type="Proteomes" id="UP000034889">
    <property type="component" value="Unassembled WGS sequence"/>
</dbReference>
<keyword evidence="3 4" id="KW-0175">Coiled coil</keyword>
<feature type="transmembrane region" description="Helical" evidence="5">
    <location>
        <begin position="5"/>
        <end position="22"/>
    </location>
</feature>
<dbReference type="InterPro" id="IPR050465">
    <property type="entry name" value="UPF0194_transport"/>
</dbReference>
<dbReference type="AlphaFoldDB" id="A0A0G1K6G7"/>
<comment type="subcellular location">
    <subcellularLocation>
        <location evidence="1">Cell envelope</location>
    </subcellularLocation>
</comment>
<gene>
    <name evidence="6" type="ORF">UW74_C0002G0006</name>
</gene>
<dbReference type="GO" id="GO:0030313">
    <property type="term" value="C:cell envelope"/>
    <property type="evidence" value="ECO:0007669"/>
    <property type="project" value="UniProtKB-SubCell"/>
</dbReference>
<evidence type="ECO:0000313" key="7">
    <source>
        <dbReference type="Proteomes" id="UP000034889"/>
    </source>
</evidence>
<dbReference type="GO" id="GO:0022857">
    <property type="term" value="F:transmembrane transporter activity"/>
    <property type="evidence" value="ECO:0007669"/>
    <property type="project" value="InterPro"/>
</dbReference>
<dbReference type="InterPro" id="IPR006143">
    <property type="entry name" value="RND_pump_MFP"/>
</dbReference>
<keyword evidence="5" id="KW-0472">Membrane</keyword>
<evidence type="ECO:0000256" key="1">
    <source>
        <dbReference type="ARBA" id="ARBA00004196"/>
    </source>
</evidence>
<dbReference type="Gene3D" id="2.40.30.170">
    <property type="match status" value="1"/>
</dbReference>
<organism evidence="6 7">
    <name type="scientific">Candidatus Giovannonibacteria bacterium GW2011_GWC2_44_8</name>
    <dbReference type="NCBI Taxonomy" id="1618657"/>
    <lineage>
        <taxon>Bacteria</taxon>
        <taxon>Candidatus Giovannoniibacteriota</taxon>
    </lineage>
</organism>
<name>A0A0G1K6G7_9BACT</name>
<keyword evidence="5" id="KW-0812">Transmembrane</keyword>
<accession>A0A0G1K6G7</accession>
<comment type="similarity">
    <text evidence="2">Belongs to the membrane fusion protein (MFP) (TC 8.A.1) family.</text>
</comment>
<keyword evidence="5" id="KW-1133">Transmembrane helix</keyword>
<sequence length="498" mass="54194">MKYYVYYLIGVLVIILASWYYFGSSGKTQIETVTVAKGELVQEVSVTGKVKPSESVNLGFDRGGRITRVPAKVGDRVLPGQKLVEIYNADLISELQEAEAGLKSEEAELEELKKGTRLEDIKISEAKFEDARQSVFDYIQDSYTKADDAIHNKVDQFFSNPRSPNPQLNFSTFSQLEADLESGRIAVENRFKTWNASLLKINPDSNMYVFSAEALESLKFIKSYLDTVAIAINGLEPAPSLTQTQINGYKSDVSTARTNVNTAISNISGASSDLKIAERELAKDLAGSTAEEILAQEASVEKARAGVNNIKAQISKTIISSPIKGIVTKQDAKAGEIVNASSPVVSVISDASFQVEANLPEADVSKVKINDSAKLTLDAYGSDTAFVAKVISIDPAETIIEGVSTYKITFEFDKEDERIRSGLTANIDILTEKKEGVLAVPQRAILTQDGSKIVRVQRSDGRVDEVPVELGLFGSDGRVEILSGLEEGTKVIISREVN</sequence>
<evidence type="ECO:0000256" key="3">
    <source>
        <dbReference type="ARBA" id="ARBA00023054"/>
    </source>
</evidence>
<evidence type="ECO:0000256" key="4">
    <source>
        <dbReference type="SAM" id="Coils"/>
    </source>
</evidence>
<dbReference type="EMBL" id="LCJM01000002">
    <property type="protein sequence ID" value="KKT79165.1"/>
    <property type="molecule type" value="Genomic_DNA"/>
</dbReference>
<dbReference type="PANTHER" id="PTHR32347:SF14">
    <property type="entry name" value="EFFLUX SYSTEM COMPONENT YKNX-RELATED"/>
    <property type="match status" value="1"/>
</dbReference>
<dbReference type="NCBIfam" id="TIGR01730">
    <property type="entry name" value="RND_mfp"/>
    <property type="match status" value="1"/>
</dbReference>
<protein>
    <submittedName>
        <fullName evidence="6">RND family efflux transporter MFP subunit</fullName>
    </submittedName>
</protein>
<dbReference type="PANTHER" id="PTHR32347">
    <property type="entry name" value="EFFLUX SYSTEM COMPONENT YKNX-RELATED"/>
    <property type="match status" value="1"/>
</dbReference>
<evidence type="ECO:0000256" key="5">
    <source>
        <dbReference type="SAM" id="Phobius"/>
    </source>
</evidence>